<dbReference type="EMBL" id="MT141699">
    <property type="protein sequence ID" value="QJA69359.1"/>
    <property type="molecule type" value="Genomic_DNA"/>
</dbReference>
<protein>
    <submittedName>
        <fullName evidence="1">Uncharacterized protein</fullName>
    </submittedName>
</protein>
<proteinExistence type="predicted"/>
<accession>A0A6M3JGP7</accession>
<dbReference type="AlphaFoldDB" id="A0A6M3JGP7"/>
<sequence>MVEPIKNAKTIYFGKKVYKIISPKSSKEVKIKHAYYVPPQLHNKLNRLSVGRLVRIIKGLNSSIIDLHIDYERMCNSYAKFTVKHKTSYSIEEINGFIDELLTPSQGESGCSEFEYLVRKENYKIDKTNCNSIRCKYWFDNEKWSNCAKLAMGESHENEGLTLEKMGNISNFLGKGKVSRERIRQIEVEAVKSFIEKIKKDEDLSYLARNIVVLGRGKEGDKDGLFSESDVRNNTKKSILNRRKS</sequence>
<evidence type="ECO:0000313" key="1">
    <source>
        <dbReference type="EMBL" id="QJA69359.1"/>
    </source>
</evidence>
<organism evidence="1">
    <name type="scientific">viral metagenome</name>
    <dbReference type="NCBI Taxonomy" id="1070528"/>
    <lineage>
        <taxon>unclassified sequences</taxon>
        <taxon>metagenomes</taxon>
        <taxon>organismal metagenomes</taxon>
    </lineage>
</organism>
<reference evidence="1" key="1">
    <citation type="submission" date="2020-03" db="EMBL/GenBank/DDBJ databases">
        <title>The deep terrestrial virosphere.</title>
        <authorList>
            <person name="Holmfeldt K."/>
            <person name="Nilsson E."/>
            <person name="Simone D."/>
            <person name="Lopez-Fernandez M."/>
            <person name="Wu X."/>
            <person name="de Brujin I."/>
            <person name="Lundin D."/>
            <person name="Andersson A."/>
            <person name="Bertilsson S."/>
            <person name="Dopson M."/>
        </authorList>
    </citation>
    <scope>NUCLEOTIDE SEQUENCE</scope>
    <source>
        <strain evidence="1">MM415A04679</strain>
    </source>
</reference>
<gene>
    <name evidence="1" type="ORF">MM415A04679_0004</name>
</gene>
<dbReference type="Gene3D" id="1.10.10.10">
    <property type="entry name" value="Winged helix-like DNA-binding domain superfamily/Winged helix DNA-binding domain"/>
    <property type="match status" value="1"/>
</dbReference>
<dbReference type="InterPro" id="IPR036388">
    <property type="entry name" value="WH-like_DNA-bd_sf"/>
</dbReference>
<name>A0A6M3JGP7_9ZZZZ</name>